<protein>
    <submittedName>
        <fullName evidence="2">Uncharacterized protein</fullName>
    </submittedName>
</protein>
<evidence type="ECO:0000313" key="2">
    <source>
        <dbReference type="EMBL" id="KAL0581940.1"/>
    </source>
</evidence>
<evidence type="ECO:0000313" key="3">
    <source>
        <dbReference type="Proteomes" id="UP001465976"/>
    </source>
</evidence>
<comment type="caution">
    <text evidence="2">The sequence shown here is derived from an EMBL/GenBank/DDBJ whole genome shotgun (WGS) entry which is preliminary data.</text>
</comment>
<feature type="non-terminal residue" evidence="2">
    <location>
        <position position="136"/>
    </location>
</feature>
<keyword evidence="3" id="KW-1185">Reference proteome</keyword>
<name>A0ABR3G266_9AGAR</name>
<evidence type="ECO:0000256" key="1">
    <source>
        <dbReference type="SAM" id="MobiDB-lite"/>
    </source>
</evidence>
<feature type="compositionally biased region" description="Low complexity" evidence="1">
    <location>
        <begin position="81"/>
        <end position="100"/>
    </location>
</feature>
<proteinExistence type="predicted"/>
<reference evidence="2 3" key="1">
    <citation type="submission" date="2024-02" db="EMBL/GenBank/DDBJ databases">
        <title>A draft genome for the cacao thread blight pathogen Marasmius crinis-equi.</title>
        <authorList>
            <person name="Cohen S.P."/>
            <person name="Baruah I.K."/>
            <person name="Amoako-Attah I."/>
            <person name="Bukari Y."/>
            <person name="Meinhardt L.W."/>
            <person name="Bailey B.A."/>
        </authorList>
    </citation>
    <scope>NUCLEOTIDE SEQUENCE [LARGE SCALE GENOMIC DNA]</scope>
    <source>
        <strain evidence="2 3">GH-76</strain>
    </source>
</reference>
<feature type="region of interest" description="Disordered" evidence="1">
    <location>
        <begin position="80"/>
        <end position="136"/>
    </location>
</feature>
<dbReference type="EMBL" id="JBAHYK010000002">
    <property type="protein sequence ID" value="KAL0581940.1"/>
    <property type="molecule type" value="Genomic_DNA"/>
</dbReference>
<feature type="compositionally biased region" description="Polar residues" evidence="1">
    <location>
        <begin position="101"/>
        <end position="125"/>
    </location>
</feature>
<accession>A0ABR3G266</accession>
<gene>
    <name evidence="2" type="ORF">V5O48_000170</name>
</gene>
<dbReference type="Proteomes" id="UP001465976">
    <property type="component" value="Unassembled WGS sequence"/>
</dbReference>
<organism evidence="2 3">
    <name type="scientific">Marasmius crinis-equi</name>
    <dbReference type="NCBI Taxonomy" id="585013"/>
    <lineage>
        <taxon>Eukaryota</taxon>
        <taxon>Fungi</taxon>
        <taxon>Dikarya</taxon>
        <taxon>Basidiomycota</taxon>
        <taxon>Agaricomycotina</taxon>
        <taxon>Agaricomycetes</taxon>
        <taxon>Agaricomycetidae</taxon>
        <taxon>Agaricales</taxon>
        <taxon>Marasmiineae</taxon>
        <taxon>Marasmiaceae</taxon>
        <taxon>Marasmius</taxon>
    </lineage>
</organism>
<sequence>MSKVTFNGKEYDVKGLAQDTVGLAEELARNAKIIELKIVAIIDVLPRTIVTGWWNAFIAQYLPSLITALKSASLRTQTLHLNPSSKSSPSSLTPKNPPTSIDSSATLTSARGSPRSSLAALSTASPGKPPWARSHL</sequence>